<evidence type="ECO:0000313" key="3">
    <source>
        <dbReference type="Proteomes" id="UP001319180"/>
    </source>
</evidence>
<evidence type="ECO:0008006" key="4">
    <source>
        <dbReference type="Google" id="ProtNLM"/>
    </source>
</evidence>
<gene>
    <name evidence="2" type="ORF">KK078_27335</name>
</gene>
<comment type="caution">
    <text evidence="2">The sequence shown here is derived from an EMBL/GenBank/DDBJ whole genome shotgun (WGS) entry which is preliminary data.</text>
</comment>
<sequence length="284" mass="31279">MRFPRCVLPVIGITTLFAFCAHAQSTQAALKANAFALDISDTTLNKRLLEIFGPHRIIMMGEMHGTQEPARFVSYAVDQLLKAGKTINLGLEIPAVQMQDFTAAPSAKSLKQSAFFRTGFPDGRPGSAWFNLIDMYIGNKDVHLFFFDSDPDAGTIDYDKHMHAVVRNVMMQHAEATTVLLSGNIHNRLIPFSGGKTLACYLQQDTTLLTPAGVLSINHQFKFGAMENVTSEGFGIHKIEPAPTSFSEAVPFKMYFSTLDKNAGPYNAVFYTEEVTPSIAMTAR</sequence>
<keyword evidence="3" id="KW-1185">Reference proteome</keyword>
<feature type="chain" id="PRO_5042826142" description="Haem-binding uptake Tiki superfamily ChaN domain-containing protein" evidence="1">
    <location>
        <begin position="24"/>
        <end position="284"/>
    </location>
</feature>
<reference evidence="2 3" key="1">
    <citation type="submission" date="2021-05" db="EMBL/GenBank/DDBJ databases">
        <title>A Polyphasic approach of four new species of the genus Ohtaekwangia: Ohtaekwangia histidinii sp. nov., Ohtaekwangia cretensis sp. nov., Ohtaekwangia indiensis sp. nov., Ohtaekwangia reichenbachii sp. nov. from diverse environment.</title>
        <authorList>
            <person name="Octaviana S."/>
        </authorList>
    </citation>
    <scope>NUCLEOTIDE SEQUENCE [LARGE SCALE GENOMIC DNA]</scope>
    <source>
        <strain evidence="2 3">PWU37</strain>
    </source>
</reference>
<evidence type="ECO:0000256" key="1">
    <source>
        <dbReference type="SAM" id="SignalP"/>
    </source>
</evidence>
<dbReference type="Proteomes" id="UP001319180">
    <property type="component" value="Unassembled WGS sequence"/>
</dbReference>
<evidence type="ECO:0000313" key="2">
    <source>
        <dbReference type="EMBL" id="MBT1690310.1"/>
    </source>
</evidence>
<dbReference type="EMBL" id="JAHESC010000061">
    <property type="protein sequence ID" value="MBT1690310.1"/>
    <property type="molecule type" value="Genomic_DNA"/>
</dbReference>
<feature type="signal peptide" evidence="1">
    <location>
        <begin position="1"/>
        <end position="23"/>
    </location>
</feature>
<accession>A0AAP2DGJ8</accession>
<proteinExistence type="predicted"/>
<name>A0AAP2DGJ8_9BACT</name>
<dbReference type="AlphaFoldDB" id="A0AAP2DGJ8"/>
<dbReference type="RefSeq" id="WP_254093528.1">
    <property type="nucleotide sequence ID" value="NZ_JAHESC010000061.1"/>
</dbReference>
<protein>
    <recommendedName>
        <fullName evidence="4">Haem-binding uptake Tiki superfamily ChaN domain-containing protein</fullName>
    </recommendedName>
</protein>
<organism evidence="2 3">
    <name type="scientific">Dawidia soli</name>
    <dbReference type="NCBI Taxonomy" id="2782352"/>
    <lineage>
        <taxon>Bacteria</taxon>
        <taxon>Pseudomonadati</taxon>
        <taxon>Bacteroidota</taxon>
        <taxon>Cytophagia</taxon>
        <taxon>Cytophagales</taxon>
        <taxon>Chryseotaleaceae</taxon>
        <taxon>Dawidia</taxon>
    </lineage>
</organism>
<keyword evidence="1" id="KW-0732">Signal</keyword>